<feature type="domain" description="XPG N-terminal" evidence="17">
    <location>
        <begin position="1"/>
        <end position="110"/>
    </location>
</feature>
<dbReference type="SMART" id="SM00485">
    <property type="entry name" value="XPGN"/>
    <property type="match status" value="1"/>
</dbReference>
<evidence type="ECO:0000256" key="7">
    <source>
        <dbReference type="ARBA" id="ARBA00022763"/>
    </source>
</evidence>
<dbReference type="HAMAP" id="MF_00614">
    <property type="entry name" value="Fen"/>
    <property type="match status" value="1"/>
</dbReference>
<evidence type="ECO:0000256" key="15">
    <source>
        <dbReference type="HAMAP-Rule" id="MF_03140"/>
    </source>
</evidence>
<dbReference type="PRINTS" id="PR00853">
    <property type="entry name" value="XPGRADSUPER"/>
</dbReference>
<dbReference type="Pfam" id="PF00752">
    <property type="entry name" value="XPG_N"/>
    <property type="match status" value="1"/>
</dbReference>
<sequence length="377" mass="41923">MGIKGLSKLISDYAPSAVKEKEISHYFGRKIAIDASMAIYQFMIAIRTTGESAGQLMNDNGEVTSHLQGLFHRTIRMMSNGIKPVYVFDGKPPTMKSGELLKRFERRTEAEASLSTATQEANHADIDKFSRRTVKVTKENNEECIKLLSLMGVPIVRAPCEAEAQCAALAKEGVVFATATEDLDALTFGTPILLRYLTFSQARKMPVAEIHLDEVLKGLDITMEQFRELCILCGCDYTGSIRGIGPQKSLALIKEYSDIETALKHIDTKKYAVPDDFLYQESERLFISPEVLPAGSVKLEWKAPDEDGLIKFLVDEKQFDLDRVKSGLAKLKEAKKKSSQQRLESFFGAAVVTKRKAVSATKEKKPAKKRATKSKAK</sequence>
<comment type="function">
    <text evidence="15">Structure-specific nuclease with 5'-flap endonuclease and 5'-3' exonuclease activities involved in DNA replication and repair. During DNA replication, cleaves the 5'-overhanging flap structure that is generated by displacement synthesis when DNA polymerase encounters the 5'-end of a downstream Okazaki fragment. It enters the flap from the 5'-end and then tracks to cleave the flap base, leaving a nick for ligation. Also involved in the long patch base excision repair (LP-BER) pathway, by cleaving within the apurinic/apyrimidinic (AP) site-terminated flap. Acts as a genome stabilization factor that prevents flaps from equilibrating into structures that lead to duplications and deletions. Also possesses 5'-3' exonuclease activity on nicked or gapped double-stranded DNA, and exhibits RNase H activity. Also involved in replication and repair of rDNA and in repairing mitochondrial DNA.</text>
</comment>
<evidence type="ECO:0000256" key="14">
    <source>
        <dbReference type="ARBA" id="ARBA00034726"/>
    </source>
</evidence>
<dbReference type="GO" id="GO:0006284">
    <property type="term" value="P:base-excision repair"/>
    <property type="evidence" value="ECO:0007669"/>
    <property type="project" value="UniProtKB-UniRule"/>
</dbReference>
<dbReference type="GO" id="GO:0043137">
    <property type="term" value="P:DNA replication, removal of RNA primer"/>
    <property type="evidence" value="ECO:0007669"/>
    <property type="project" value="UniProtKB-UniRule"/>
</dbReference>
<evidence type="ECO:0000256" key="3">
    <source>
        <dbReference type="ARBA" id="ARBA00022705"/>
    </source>
</evidence>
<dbReference type="Gene3D" id="1.10.150.20">
    <property type="entry name" value="5' to 3' exonuclease, C-terminal subdomain"/>
    <property type="match status" value="1"/>
</dbReference>
<dbReference type="SUPFAM" id="SSF88723">
    <property type="entry name" value="PIN domain-like"/>
    <property type="match status" value="1"/>
</dbReference>
<dbReference type="GO" id="GO:0003677">
    <property type="term" value="F:DNA binding"/>
    <property type="evidence" value="ECO:0007669"/>
    <property type="project" value="UniProtKB-UniRule"/>
</dbReference>
<keyword evidence="13 15" id="KW-0539">Nucleus</keyword>
<keyword evidence="4 15" id="KW-0540">Nuclease</keyword>
<evidence type="ECO:0000256" key="12">
    <source>
        <dbReference type="ARBA" id="ARBA00023204"/>
    </source>
</evidence>
<evidence type="ECO:0000256" key="6">
    <source>
        <dbReference type="ARBA" id="ARBA00022759"/>
    </source>
</evidence>
<keyword evidence="6 15" id="KW-0255">Endonuclease</keyword>
<evidence type="ECO:0000256" key="4">
    <source>
        <dbReference type="ARBA" id="ARBA00022722"/>
    </source>
</evidence>
<dbReference type="GO" id="GO:0008409">
    <property type="term" value="F:5'-3' exonuclease activity"/>
    <property type="evidence" value="ECO:0007669"/>
    <property type="project" value="UniProtKB-UniRule"/>
</dbReference>
<dbReference type="PANTHER" id="PTHR11081:SF9">
    <property type="entry name" value="FLAP ENDONUCLEASE 1"/>
    <property type="match status" value="1"/>
</dbReference>
<keyword evidence="11 15" id="KW-0496">Mitochondrion</keyword>
<dbReference type="GO" id="GO:0005730">
    <property type="term" value="C:nucleolus"/>
    <property type="evidence" value="ECO:0007669"/>
    <property type="project" value="UniProtKB-SubCell"/>
</dbReference>
<dbReference type="InterPro" id="IPR006085">
    <property type="entry name" value="XPG_DNA_repair_N"/>
</dbReference>
<dbReference type="InterPro" id="IPR023426">
    <property type="entry name" value="Flap_endonuc"/>
</dbReference>
<comment type="cofactor">
    <cofactor evidence="15">
        <name>Mg(2+)</name>
        <dbReference type="ChEBI" id="CHEBI:18420"/>
    </cofactor>
    <text evidence="15">Binds 2 magnesium ions per subunit. They probably participate in the reaction catalyzed by the enzyme. May bind an additional third magnesium ion after substrate binding.</text>
</comment>
<evidence type="ECO:0000256" key="11">
    <source>
        <dbReference type="ARBA" id="ARBA00023128"/>
    </source>
</evidence>
<dbReference type="GO" id="GO:0000287">
    <property type="term" value="F:magnesium ion binding"/>
    <property type="evidence" value="ECO:0007669"/>
    <property type="project" value="UniProtKB-UniRule"/>
</dbReference>
<dbReference type="InterPro" id="IPR036279">
    <property type="entry name" value="5-3_exonuclease_C_sf"/>
</dbReference>
<dbReference type="InterPro" id="IPR006084">
    <property type="entry name" value="XPG/Rad2"/>
</dbReference>
<dbReference type="AlphaFoldDB" id="A0A0H5R5L4"/>
<dbReference type="EMBL" id="HACM01009008">
    <property type="protein sequence ID" value="CRZ09450.1"/>
    <property type="molecule type" value="Transcribed_RNA"/>
</dbReference>
<organism evidence="18">
    <name type="scientific">Spongospora subterranea</name>
    <dbReference type="NCBI Taxonomy" id="70186"/>
    <lineage>
        <taxon>Eukaryota</taxon>
        <taxon>Sar</taxon>
        <taxon>Rhizaria</taxon>
        <taxon>Endomyxa</taxon>
        <taxon>Phytomyxea</taxon>
        <taxon>Plasmodiophorida</taxon>
        <taxon>Plasmodiophoridae</taxon>
        <taxon>Spongospora</taxon>
    </lineage>
</organism>
<dbReference type="SMART" id="SM00484">
    <property type="entry name" value="XPGI"/>
    <property type="match status" value="1"/>
</dbReference>
<dbReference type="GO" id="GO:0005654">
    <property type="term" value="C:nucleoplasm"/>
    <property type="evidence" value="ECO:0007669"/>
    <property type="project" value="UniProtKB-SubCell"/>
</dbReference>
<keyword evidence="12 15" id="KW-0234">DNA repair</keyword>
<evidence type="ECO:0000259" key="17">
    <source>
        <dbReference type="SMART" id="SM00485"/>
    </source>
</evidence>
<dbReference type="PROSITE" id="PS00841">
    <property type="entry name" value="XPG_1"/>
    <property type="match status" value="1"/>
</dbReference>
<dbReference type="InterPro" id="IPR029060">
    <property type="entry name" value="PIN-like_dom_sf"/>
</dbReference>
<protein>
    <recommendedName>
        <fullName evidence="15">Flap endonuclease 1</fullName>
        <shortName evidence="15">FEN-1</shortName>
        <ecNumber evidence="15">3.1.-.-</ecNumber>
    </recommendedName>
    <alternativeName>
        <fullName evidence="15">Flap structure-specific endonuclease 1</fullName>
    </alternativeName>
</protein>
<keyword evidence="5 15" id="KW-0479">Metal-binding</keyword>
<dbReference type="SUPFAM" id="SSF47807">
    <property type="entry name" value="5' to 3' exonuclease, C-terminal subdomain"/>
    <property type="match status" value="1"/>
</dbReference>
<evidence type="ECO:0000256" key="13">
    <source>
        <dbReference type="ARBA" id="ARBA00023242"/>
    </source>
</evidence>
<dbReference type="FunFam" id="3.40.50.1010:FF:000003">
    <property type="entry name" value="Flap endonuclease 1"/>
    <property type="match status" value="1"/>
</dbReference>
<dbReference type="InterPro" id="IPR019974">
    <property type="entry name" value="XPG_CS"/>
</dbReference>
<keyword evidence="10 15" id="KW-0460">Magnesium</keyword>
<keyword evidence="9 15" id="KW-0269">Exonuclease</keyword>
<dbReference type="GO" id="GO:0017108">
    <property type="term" value="F:5'-flap endonuclease activity"/>
    <property type="evidence" value="ECO:0007669"/>
    <property type="project" value="UniProtKB-UniRule"/>
</dbReference>
<keyword evidence="3 15" id="KW-0235">DNA replication</keyword>
<evidence type="ECO:0000259" key="16">
    <source>
        <dbReference type="SMART" id="SM00484"/>
    </source>
</evidence>
<dbReference type="InterPro" id="IPR008918">
    <property type="entry name" value="HhH2"/>
</dbReference>
<evidence type="ECO:0000256" key="8">
    <source>
        <dbReference type="ARBA" id="ARBA00022801"/>
    </source>
</evidence>
<evidence type="ECO:0000256" key="10">
    <source>
        <dbReference type="ARBA" id="ARBA00022842"/>
    </source>
</evidence>
<comment type="subcellular location">
    <subcellularLocation>
        <location evidence="1 15">Mitochondrion</location>
    </subcellularLocation>
    <subcellularLocation>
        <location evidence="15">Nucleus</location>
        <location evidence="15">Nucleolus</location>
    </subcellularLocation>
    <subcellularLocation>
        <location evidence="15">Nucleus</location>
        <location evidence="15">Nucleoplasm</location>
    </subcellularLocation>
    <text evidence="15">Resides mostly in the nucleoli and relocalizes to the nucleoplasm upon DNA damage.</text>
</comment>
<name>A0A0H5R5L4_9EUKA</name>
<dbReference type="InterPro" id="IPR006086">
    <property type="entry name" value="XPG-I_dom"/>
</dbReference>
<feature type="domain" description="XPG-I" evidence="16">
    <location>
        <begin position="149"/>
        <end position="221"/>
    </location>
</feature>
<dbReference type="Gene3D" id="3.40.50.1010">
    <property type="entry name" value="5'-nuclease"/>
    <property type="match status" value="1"/>
</dbReference>
<evidence type="ECO:0000256" key="9">
    <source>
        <dbReference type="ARBA" id="ARBA00022839"/>
    </source>
</evidence>
<dbReference type="CDD" id="cd09907">
    <property type="entry name" value="H3TH_FEN1-Euk"/>
    <property type="match status" value="1"/>
</dbReference>
<evidence type="ECO:0000256" key="2">
    <source>
        <dbReference type="ARBA" id="ARBA00022553"/>
    </source>
</evidence>
<dbReference type="Pfam" id="PF00867">
    <property type="entry name" value="XPG_I"/>
    <property type="match status" value="1"/>
</dbReference>
<dbReference type="EC" id="3.1.-.-" evidence="15"/>
<proteinExistence type="inferred from homology"/>
<dbReference type="PANTHER" id="PTHR11081">
    <property type="entry name" value="FLAP ENDONUCLEASE FAMILY MEMBER"/>
    <property type="match status" value="1"/>
</dbReference>
<dbReference type="GO" id="GO:0005739">
    <property type="term" value="C:mitochondrion"/>
    <property type="evidence" value="ECO:0007669"/>
    <property type="project" value="UniProtKB-SubCell"/>
</dbReference>
<reference evidence="18" key="1">
    <citation type="submission" date="2015-04" db="EMBL/GenBank/DDBJ databases">
        <title>The genome sequence of the plant pathogenic Rhizarian Plasmodiophora brassicae reveals insights in its biotrophic life cycle and the origin of chitin synthesis.</title>
        <authorList>
            <person name="Schwelm A."/>
            <person name="Fogelqvist J."/>
            <person name="Knaust A."/>
            <person name="Julke S."/>
            <person name="Lilja T."/>
            <person name="Dhandapani V."/>
            <person name="Bonilla-Rosso G."/>
            <person name="Karlsson M."/>
            <person name="Shevchenko A."/>
            <person name="Choi S.R."/>
            <person name="Kim H.G."/>
            <person name="Park J.Y."/>
            <person name="Lim Y.P."/>
            <person name="Ludwig-Muller J."/>
            <person name="Dixelius C."/>
        </authorList>
    </citation>
    <scope>NUCLEOTIDE SEQUENCE</scope>
    <source>
        <tissue evidence="18">Potato root galls</tissue>
    </source>
</reference>
<dbReference type="SMART" id="SM00279">
    <property type="entry name" value="HhH2"/>
    <property type="match status" value="1"/>
</dbReference>
<keyword evidence="2 15" id="KW-0597">Phosphoprotein</keyword>
<evidence type="ECO:0000256" key="5">
    <source>
        <dbReference type="ARBA" id="ARBA00022723"/>
    </source>
</evidence>
<dbReference type="FunFam" id="1.10.150.20:FF:000009">
    <property type="entry name" value="Flap endonuclease 1"/>
    <property type="match status" value="1"/>
</dbReference>
<comment type="similarity">
    <text evidence="14 15">Belongs to the XPG/RAD2 endonuclease family. FEN1 subfamily.</text>
</comment>
<keyword evidence="8 15" id="KW-0378">Hydrolase</keyword>
<evidence type="ECO:0000313" key="18">
    <source>
        <dbReference type="EMBL" id="CRZ09450.1"/>
    </source>
</evidence>
<accession>A0A0H5R5L4</accession>
<dbReference type="CDD" id="cd09867">
    <property type="entry name" value="PIN_FEN1"/>
    <property type="match status" value="1"/>
</dbReference>
<evidence type="ECO:0000256" key="1">
    <source>
        <dbReference type="ARBA" id="ARBA00004173"/>
    </source>
</evidence>
<keyword evidence="7 15" id="KW-0227">DNA damage</keyword>